<dbReference type="InterPro" id="IPR024185">
    <property type="entry name" value="FTHF_cligase-like_sf"/>
</dbReference>
<evidence type="ECO:0000256" key="4">
    <source>
        <dbReference type="RuleBase" id="RU361279"/>
    </source>
</evidence>
<dbReference type="EC" id="6.3.3.2" evidence="4"/>
<dbReference type="InterPro" id="IPR037171">
    <property type="entry name" value="NagB/RpiA_transferase-like"/>
</dbReference>
<comment type="cofactor">
    <cofactor evidence="4">
        <name>Mg(2+)</name>
        <dbReference type="ChEBI" id="CHEBI:18420"/>
    </cofactor>
</comment>
<comment type="similarity">
    <text evidence="1 4">Belongs to the 5-formyltetrahydrofolate cyclo-ligase family.</text>
</comment>
<reference evidence="5 6" key="1">
    <citation type="journal article" date="2022" name="bioRxiv">
        <title>Ecology and evolution of chlamydial symbionts of arthropods.</title>
        <authorList>
            <person name="Halter T."/>
            <person name="Koestlbacher S."/>
            <person name="Collingro A."/>
            <person name="Sixt B.S."/>
            <person name="Toenshoff E.R."/>
            <person name="Hendrickx F."/>
            <person name="Kostanjsek R."/>
            <person name="Horn M."/>
        </authorList>
    </citation>
    <scope>NUCLEOTIDE SEQUENCE [LARGE SCALE GENOMIC DNA]</scope>
    <source>
        <strain evidence="5">W744xW776</strain>
    </source>
</reference>
<dbReference type="Proteomes" id="UP000826014">
    <property type="component" value="Chromosome"/>
</dbReference>
<dbReference type="PIRSF" id="PIRSF006806">
    <property type="entry name" value="FTHF_cligase"/>
    <property type="match status" value="1"/>
</dbReference>
<dbReference type="SUPFAM" id="SSF100950">
    <property type="entry name" value="NagB/RpiA/CoA transferase-like"/>
    <property type="match status" value="1"/>
</dbReference>
<comment type="catalytic activity">
    <reaction evidence="4">
        <text>(6S)-5-formyl-5,6,7,8-tetrahydrofolate + ATP = (6R)-5,10-methenyltetrahydrofolate + ADP + phosphate</text>
        <dbReference type="Rhea" id="RHEA:10488"/>
        <dbReference type="ChEBI" id="CHEBI:30616"/>
        <dbReference type="ChEBI" id="CHEBI:43474"/>
        <dbReference type="ChEBI" id="CHEBI:57455"/>
        <dbReference type="ChEBI" id="CHEBI:57457"/>
        <dbReference type="ChEBI" id="CHEBI:456216"/>
        <dbReference type="EC" id="6.3.3.2"/>
    </reaction>
</comment>
<organism evidence="5 6">
    <name type="scientific">Candidatus Rhabdochlamydia oedothoracis</name>
    <dbReference type="NCBI Taxonomy" id="2720720"/>
    <lineage>
        <taxon>Bacteria</taxon>
        <taxon>Pseudomonadati</taxon>
        <taxon>Chlamydiota</taxon>
        <taxon>Chlamydiia</taxon>
        <taxon>Parachlamydiales</taxon>
        <taxon>Candidatus Rhabdochlamydiaceae</taxon>
        <taxon>Candidatus Rhabdochlamydia</taxon>
    </lineage>
</organism>
<evidence type="ECO:0000313" key="5">
    <source>
        <dbReference type="EMBL" id="QYF48056.1"/>
    </source>
</evidence>
<accession>A0ABX8UYW9</accession>
<keyword evidence="4" id="KW-0479">Metal-binding</keyword>
<sequence>MKKENPKLMKNLSYAKQLMREELIKIRKNLCDSRKKQADHNAYLKLSKKLKPHKNILSFYSVKSEINIDLLNQDLFKEHKLLLPKIEDIGLTAHKITKFECIPSAFGILEPHPKFSNPIALEKINCILVPALGFDRSCHRIGYGKGHYDQLLEKLQKNHLKPYTIGIGFQEQLCIKSLPTEKHDIALDELLLF</sequence>
<evidence type="ECO:0000256" key="1">
    <source>
        <dbReference type="ARBA" id="ARBA00010638"/>
    </source>
</evidence>
<keyword evidence="3 4" id="KW-0067">ATP-binding</keyword>
<keyword evidence="5" id="KW-0436">Ligase</keyword>
<dbReference type="NCBIfam" id="TIGR02727">
    <property type="entry name" value="MTHFS_bact"/>
    <property type="match status" value="1"/>
</dbReference>
<keyword evidence="2 4" id="KW-0547">Nucleotide-binding</keyword>
<gene>
    <name evidence="5" type="ORF">RHABOEDO_000147</name>
</gene>
<dbReference type="InterPro" id="IPR002698">
    <property type="entry name" value="FTHF_cligase"/>
</dbReference>
<dbReference type="PANTHER" id="PTHR23407:SF1">
    <property type="entry name" value="5-FORMYLTETRAHYDROFOLATE CYCLO-LIGASE"/>
    <property type="match status" value="1"/>
</dbReference>
<dbReference type="PANTHER" id="PTHR23407">
    <property type="entry name" value="ATPASE INHIBITOR/5-FORMYLTETRAHYDROFOLATE CYCLO-LIGASE"/>
    <property type="match status" value="1"/>
</dbReference>
<evidence type="ECO:0000256" key="2">
    <source>
        <dbReference type="ARBA" id="ARBA00022741"/>
    </source>
</evidence>
<evidence type="ECO:0000313" key="6">
    <source>
        <dbReference type="Proteomes" id="UP000826014"/>
    </source>
</evidence>
<keyword evidence="6" id="KW-1185">Reference proteome</keyword>
<keyword evidence="4" id="KW-0460">Magnesium</keyword>
<proteinExistence type="inferred from homology"/>
<dbReference type="Gene3D" id="3.40.50.10420">
    <property type="entry name" value="NagB/RpiA/CoA transferase-like"/>
    <property type="match status" value="1"/>
</dbReference>
<name>A0ABX8UYW9_9BACT</name>
<dbReference type="RefSeq" id="WP_215216914.1">
    <property type="nucleotide sequence ID" value="NZ_CP075587.1"/>
</dbReference>
<protein>
    <recommendedName>
        <fullName evidence="4">5-formyltetrahydrofolate cyclo-ligase</fullName>
        <ecNumber evidence="4">6.3.3.2</ecNumber>
    </recommendedName>
</protein>
<evidence type="ECO:0000256" key="3">
    <source>
        <dbReference type="ARBA" id="ARBA00022840"/>
    </source>
</evidence>
<dbReference type="EMBL" id="CP075587">
    <property type="protein sequence ID" value="QYF48056.1"/>
    <property type="molecule type" value="Genomic_DNA"/>
</dbReference>
<dbReference type="Pfam" id="PF01812">
    <property type="entry name" value="5-FTHF_cyc-lig"/>
    <property type="match status" value="1"/>
</dbReference>
<dbReference type="GO" id="GO:0030272">
    <property type="term" value="F:5-formyltetrahydrofolate cyclo-ligase activity"/>
    <property type="evidence" value="ECO:0007669"/>
    <property type="project" value="UniProtKB-EC"/>
</dbReference>